<dbReference type="SUPFAM" id="SSF54791">
    <property type="entry name" value="Eukaryotic type KH-domain (KH-domain type I)"/>
    <property type="match status" value="1"/>
</dbReference>
<protein>
    <submittedName>
        <fullName evidence="7">Exosome complex component rrp4</fullName>
    </submittedName>
</protein>
<dbReference type="GO" id="GO:0071038">
    <property type="term" value="P:TRAMP-dependent tRNA surveillance pathway"/>
    <property type="evidence" value="ECO:0007669"/>
    <property type="project" value="TreeGrafter"/>
</dbReference>
<dbReference type="InterPro" id="IPR036612">
    <property type="entry name" value="KH_dom_type_1_sf"/>
</dbReference>
<dbReference type="InterPro" id="IPR025721">
    <property type="entry name" value="Exosome_cplx_N_dom"/>
</dbReference>
<dbReference type="GO" id="GO:0003723">
    <property type="term" value="F:RNA binding"/>
    <property type="evidence" value="ECO:0007669"/>
    <property type="project" value="UniProtKB-KW"/>
</dbReference>
<dbReference type="GO" id="GO:0000176">
    <property type="term" value="C:nuclear exosome (RNase complex)"/>
    <property type="evidence" value="ECO:0007669"/>
    <property type="project" value="TreeGrafter"/>
</dbReference>
<feature type="domain" description="S1 motif" evidence="6">
    <location>
        <begin position="60"/>
        <end position="139"/>
    </location>
</feature>
<reference evidence="7" key="2">
    <citation type="submission" date="2022-08" db="EMBL/GenBank/DDBJ databases">
        <title>Novel sulphate-reducing endosymbionts in the free-living metamonad Anaeramoeba.</title>
        <authorList>
            <person name="Jerlstrom-Hultqvist J."/>
            <person name="Cepicka I."/>
            <person name="Gallot-Lavallee L."/>
            <person name="Salas-Leiva D."/>
            <person name="Curtis B.A."/>
            <person name="Zahonova K."/>
            <person name="Pipaliya S."/>
            <person name="Dacks J."/>
            <person name="Roger A.J."/>
        </authorList>
    </citation>
    <scope>NUCLEOTIDE SEQUENCE</scope>
    <source>
        <strain evidence="7">Busselton2</strain>
    </source>
</reference>
<dbReference type="GO" id="GO:0071051">
    <property type="term" value="P:poly(A)-dependent snoRNA 3'-end processing"/>
    <property type="evidence" value="ECO:0007669"/>
    <property type="project" value="TreeGrafter"/>
</dbReference>
<dbReference type="AlphaFoldDB" id="A0AAV7YUS7"/>
<evidence type="ECO:0000256" key="1">
    <source>
        <dbReference type="ARBA" id="ARBA00004123"/>
    </source>
</evidence>
<dbReference type="InterPro" id="IPR004088">
    <property type="entry name" value="KH_dom_type_1"/>
</dbReference>
<dbReference type="SMART" id="SM00316">
    <property type="entry name" value="S1"/>
    <property type="match status" value="1"/>
</dbReference>
<comment type="caution">
    <text evidence="7">The sequence shown here is derived from an EMBL/GenBank/DDBJ whole genome shotgun (WGS) entry which is preliminary data.</text>
</comment>
<evidence type="ECO:0000256" key="3">
    <source>
        <dbReference type="ARBA" id="ARBA00022835"/>
    </source>
</evidence>
<dbReference type="EMBL" id="JAOAOG010000336">
    <property type="protein sequence ID" value="KAJ6227349.1"/>
    <property type="molecule type" value="Genomic_DNA"/>
</dbReference>
<dbReference type="CDD" id="cd05789">
    <property type="entry name" value="S1_Rrp4"/>
    <property type="match status" value="1"/>
</dbReference>
<comment type="similarity">
    <text evidence="2">Belongs to the RRP4 family.</text>
</comment>
<dbReference type="InterPro" id="IPR003029">
    <property type="entry name" value="S1_domain"/>
</dbReference>
<feature type="transmembrane region" description="Helical" evidence="5">
    <location>
        <begin position="166"/>
        <end position="187"/>
    </location>
</feature>
<keyword evidence="3" id="KW-0271">Exosome</keyword>
<dbReference type="GO" id="GO:0071035">
    <property type="term" value="P:nuclear polyadenylation-dependent rRNA catabolic process"/>
    <property type="evidence" value="ECO:0007669"/>
    <property type="project" value="TreeGrafter"/>
</dbReference>
<keyword evidence="10" id="KW-1185">Reference proteome</keyword>
<dbReference type="GO" id="GO:0071034">
    <property type="term" value="P:CUT catabolic process"/>
    <property type="evidence" value="ECO:0007669"/>
    <property type="project" value="TreeGrafter"/>
</dbReference>
<dbReference type="GO" id="GO:0000467">
    <property type="term" value="P:exonucleolytic trimming to generate mature 3'-end of 5.8S rRNA from tricistronic rRNA transcript (SSU-rRNA, 5.8S rRNA, LSU-rRNA)"/>
    <property type="evidence" value="ECO:0007669"/>
    <property type="project" value="TreeGrafter"/>
</dbReference>
<dbReference type="PANTHER" id="PTHR21321:SF4">
    <property type="entry name" value="EXOSOME COMPLEX COMPONENT RRP4"/>
    <property type="match status" value="1"/>
</dbReference>
<dbReference type="InterPro" id="IPR026699">
    <property type="entry name" value="Exosome_RNA_bind1/RRP40/RRP4"/>
</dbReference>
<organism evidence="7 9">
    <name type="scientific">Anaeramoeba flamelloides</name>
    <dbReference type="NCBI Taxonomy" id="1746091"/>
    <lineage>
        <taxon>Eukaryota</taxon>
        <taxon>Metamonada</taxon>
        <taxon>Anaeramoebidae</taxon>
        <taxon>Anaeramoeba</taxon>
    </lineage>
</organism>
<dbReference type="Pfam" id="PF14382">
    <property type="entry name" value="ECR1_N"/>
    <property type="match status" value="1"/>
</dbReference>
<gene>
    <name evidence="7" type="ORF">M0812_22474</name>
    <name evidence="8" type="ORF">M0813_09930</name>
</gene>
<dbReference type="InterPro" id="IPR012340">
    <property type="entry name" value="NA-bd_OB-fold"/>
</dbReference>
<dbReference type="Proteomes" id="UP001146793">
    <property type="component" value="Unassembled WGS sequence"/>
</dbReference>
<dbReference type="InterPro" id="IPR048565">
    <property type="entry name" value="S1_RRP4"/>
</dbReference>
<keyword evidence="5" id="KW-1133">Transmembrane helix</keyword>
<dbReference type="Proteomes" id="UP001150062">
    <property type="component" value="Unassembled WGS sequence"/>
</dbReference>
<reference evidence="8" key="1">
    <citation type="submission" date="2022-08" db="EMBL/GenBank/DDBJ databases">
        <title>Novel sulfate-reducing endosymbionts in the free-living metamonad Anaeramoeba.</title>
        <authorList>
            <person name="Jerlstrom-Hultqvist J."/>
            <person name="Cepicka I."/>
            <person name="Gallot-Lavallee L."/>
            <person name="Salas-Leiva D."/>
            <person name="Curtis B.A."/>
            <person name="Zahonova K."/>
            <person name="Pipaliya S."/>
            <person name="Dacks J."/>
            <person name="Roger A.J."/>
        </authorList>
    </citation>
    <scope>NUCLEOTIDE SEQUENCE</scope>
    <source>
        <strain evidence="8">Schooner1</strain>
    </source>
</reference>
<keyword evidence="5" id="KW-0472">Membrane</keyword>
<sequence length="311" mass="35653">MNVQVVNLGEVITNENESIRGHGTFQKDGNLVSSVAGIVHRVNKLVSVKPLRSRYHPEVGDVVVGRITEVLRNNWKVDIGARHDAFLGLSAIILPGGVQRRRTSTDEMNMRNFYKEDELISAEIQKINYETFKISLHTRSFKYGKLSDGQFVTVPPMLIKRSKSHYLVLPNGVLLILGCNGFIWLSIPEESELKIKKISNWFISTTTELQELEDEINENSNKSIKDKNMDLETNNFDFYKKKEKMITKEQRLEICRVRNAILALSNSFLPIYPTSIMLVCKKSIEENINPKEMIKQKNMIILTSEVKELIK</sequence>
<dbReference type="PROSITE" id="PS50126">
    <property type="entry name" value="S1"/>
    <property type="match status" value="1"/>
</dbReference>
<evidence type="ECO:0000256" key="2">
    <source>
        <dbReference type="ARBA" id="ARBA00009155"/>
    </source>
</evidence>
<dbReference type="SUPFAM" id="SSF50249">
    <property type="entry name" value="Nucleic acid-binding proteins"/>
    <property type="match status" value="1"/>
</dbReference>
<accession>A0AAV7YUS7</accession>
<dbReference type="PANTHER" id="PTHR21321">
    <property type="entry name" value="PNAS-3 RELATED"/>
    <property type="match status" value="1"/>
</dbReference>
<evidence type="ECO:0000313" key="9">
    <source>
        <dbReference type="Proteomes" id="UP001146793"/>
    </source>
</evidence>
<evidence type="ECO:0000313" key="7">
    <source>
        <dbReference type="EMBL" id="KAJ3433513.1"/>
    </source>
</evidence>
<comment type="subcellular location">
    <subcellularLocation>
        <location evidence="1">Nucleus</location>
    </subcellularLocation>
</comment>
<proteinExistence type="inferred from homology"/>
<dbReference type="EMBL" id="JANTQA010000047">
    <property type="protein sequence ID" value="KAJ3433513.1"/>
    <property type="molecule type" value="Genomic_DNA"/>
</dbReference>
<dbReference type="GO" id="GO:0034475">
    <property type="term" value="P:U4 snRNA 3'-end processing"/>
    <property type="evidence" value="ECO:0007669"/>
    <property type="project" value="TreeGrafter"/>
</dbReference>
<evidence type="ECO:0000256" key="5">
    <source>
        <dbReference type="SAM" id="Phobius"/>
    </source>
</evidence>
<dbReference type="CDD" id="cd22525">
    <property type="entry name" value="KH-I_Rrp4_eukar"/>
    <property type="match status" value="1"/>
</dbReference>
<evidence type="ECO:0000259" key="6">
    <source>
        <dbReference type="PROSITE" id="PS50126"/>
    </source>
</evidence>
<keyword evidence="4" id="KW-0694">RNA-binding</keyword>
<name>A0AAV7YUS7_9EUKA</name>
<dbReference type="Gene3D" id="2.40.50.100">
    <property type="match status" value="1"/>
</dbReference>
<keyword evidence="5" id="KW-0812">Transmembrane</keyword>
<evidence type="ECO:0000256" key="4">
    <source>
        <dbReference type="ARBA" id="ARBA00022884"/>
    </source>
</evidence>
<dbReference type="Pfam" id="PF21266">
    <property type="entry name" value="S1_RRP4"/>
    <property type="match status" value="1"/>
</dbReference>
<evidence type="ECO:0000313" key="10">
    <source>
        <dbReference type="Proteomes" id="UP001150062"/>
    </source>
</evidence>
<dbReference type="GO" id="GO:0000177">
    <property type="term" value="C:cytoplasmic exosome (RNase complex)"/>
    <property type="evidence" value="ECO:0007669"/>
    <property type="project" value="TreeGrafter"/>
</dbReference>
<dbReference type="Gene3D" id="2.40.50.140">
    <property type="entry name" value="Nucleic acid-binding proteins"/>
    <property type="match status" value="1"/>
</dbReference>
<dbReference type="Pfam" id="PF15985">
    <property type="entry name" value="KH_6"/>
    <property type="match status" value="1"/>
</dbReference>
<dbReference type="SUPFAM" id="SSF110324">
    <property type="entry name" value="Ribosomal L27 protein-like"/>
    <property type="match status" value="1"/>
</dbReference>
<evidence type="ECO:0000313" key="8">
    <source>
        <dbReference type="EMBL" id="KAJ6227349.1"/>
    </source>
</evidence>